<evidence type="ECO:0000313" key="2">
    <source>
        <dbReference type="Proteomes" id="UP000799536"/>
    </source>
</evidence>
<name>A0A9P4MWL7_9PLEO</name>
<proteinExistence type="predicted"/>
<dbReference type="EMBL" id="ML993941">
    <property type="protein sequence ID" value="KAF2202298.1"/>
    <property type="molecule type" value="Genomic_DNA"/>
</dbReference>
<dbReference type="Proteomes" id="UP000799536">
    <property type="component" value="Unassembled WGS sequence"/>
</dbReference>
<organism evidence="1 2">
    <name type="scientific">Delitschia confertaspora ATCC 74209</name>
    <dbReference type="NCBI Taxonomy" id="1513339"/>
    <lineage>
        <taxon>Eukaryota</taxon>
        <taxon>Fungi</taxon>
        <taxon>Dikarya</taxon>
        <taxon>Ascomycota</taxon>
        <taxon>Pezizomycotina</taxon>
        <taxon>Dothideomycetes</taxon>
        <taxon>Pleosporomycetidae</taxon>
        <taxon>Pleosporales</taxon>
        <taxon>Delitschiaceae</taxon>
        <taxon>Delitschia</taxon>
    </lineage>
</organism>
<comment type="caution">
    <text evidence="1">The sequence shown here is derived from an EMBL/GenBank/DDBJ whole genome shotgun (WGS) entry which is preliminary data.</text>
</comment>
<reference evidence="1" key="1">
    <citation type="journal article" date="2020" name="Stud. Mycol.">
        <title>101 Dothideomycetes genomes: a test case for predicting lifestyles and emergence of pathogens.</title>
        <authorList>
            <person name="Haridas S."/>
            <person name="Albert R."/>
            <person name="Binder M."/>
            <person name="Bloem J."/>
            <person name="Labutti K."/>
            <person name="Salamov A."/>
            <person name="Andreopoulos B."/>
            <person name="Baker S."/>
            <person name="Barry K."/>
            <person name="Bills G."/>
            <person name="Bluhm B."/>
            <person name="Cannon C."/>
            <person name="Castanera R."/>
            <person name="Culley D."/>
            <person name="Daum C."/>
            <person name="Ezra D."/>
            <person name="Gonzalez J."/>
            <person name="Henrissat B."/>
            <person name="Kuo A."/>
            <person name="Liang C."/>
            <person name="Lipzen A."/>
            <person name="Lutzoni F."/>
            <person name="Magnuson J."/>
            <person name="Mondo S."/>
            <person name="Nolan M."/>
            <person name="Ohm R."/>
            <person name="Pangilinan J."/>
            <person name="Park H.-J."/>
            <person name="Ramirez L."/>
            <person name="Alfaro M."/>
            <person name="Sun H."/>
            <person name="Tritt A."/>
            <person name="Yoshinaga Y."/>
            <person name="Zwiers L.-H."/>
            <person name="Turgeon B."/>
            <person name="Goodwin S."/>
            <person name="Spatafora J."/>
            <person name="Crous P."/>
            <person name="Grigoriev I."/>
        </authorList>
    </citation>
    <scope>NUCLEOTIDE SEQUENCE</scope>
    <source>
        <strain evidence="1">ATCC 74209</strain>
    </source>
</reference>
<protein>
    <submittedName>
        <fullName evidence="1">Uncharacterized protein</fullName>
    </submittedName>
</protein>
<evidence type="ECO:0000313" key="1">
    <source>
        <dbReference type="EMBL" id="KAF2202298.1"/>
    </source>
</evidence>
<keyword evidence="2" id="KW-1185">Reference proteome</keyword>
<dbReference type="OrthoDB" id="5237031at2759"/>
<accession>A0A9P4MWL7</accession>
<gene>
    <name evidence="1" type="ORF">GQ43DRAFT_369422</name>
</gene>
<sequence>MINVLRPEAVFSRSAEGTHRPSLLYPPANGIRYRFYYNCPQVILSNGLTMVYIEFHAVNQEDIKTCSCKMIISNNQNDAKKILNYSLTRGFHRAVAIHTNRDPTLVNLVVGGFQRRFQWYDGAPYFVVGGQSTFTHPGGWIREYETASGRWYWTTNPGHLMIYDTAQIVT</sequence>
<dbReference type="AlphaFoldDB" id="A0A9P4MWL7"/>